<dbReference type="Gene3D" id="2.20.100.10">
    <property type="entry name" value="Thrombospondin type-1 (TSP1) repeat"/>
    <property type="match status" value="1"/>
</dbReference>
<reference evidence="1 2" key="1">
    <citation type="submission" date="2023-11" db="EMBL/GenBank/DDBJ databases">
        <title>Halocaridina rubra genome assembly.</title>
        <authorList>
            <person name="Smith C."/>
        </authorList>
    </citation>
    <scope>NUCLEOTIDE SEQUENCE [LARGE SCALE GENOMIC DNA]</scope>
    <source>
        <strain evidence="1">EP-1</strain>
        <tissue evidence="1">Whole</tissue>
    </source>
</reference>
<evidence type="ECO:0000313" key="2">
    <source>
        <dbReference type="Proteomes" id="UP001381693"/>
    </source>
</evidence>
<dbReference type="InterPro" id="IPR000884">
    <property type="entry name" value="TSP1_rpt"/>
</dbReference>
<name>A0AAN8X4J5_HALRR</name>
<protein>
    <submittedName>
        <fullName evidence="1">Uncharacterized protein</fullName>
    </submittedName>
</protein>
<sequence length="101" mass="11262">WVAGVWGECSEYCDIGVQHRIVSCALPLLQSGSPKAAALYLDPKECKKPKPRAVRLCRGQCLPVECSSRDNVFHPGCKHLLKDLALEQDHQEPKLKVVRVN</sequence>
<keyword evidence="2" id="KW-1185">Reference proteome</keyword>
<dbReference type="InterPro" id="IPR036383">
    <property type="entry name" value="TSP1_rpt_sf"/>
</dbReference>
<evidence type="ECO:0000313" key="1">
    <source>
        <dbReference type="EMBL" id="KAK7076412.1"/>
    </source>
</evidence>
<feature type="non-terminal residue" evidence="1">
    <location>
        <position position="1"/>
    </location>
</feature>
<organism evidence="1 2">
    <name type="scientific">Halocaridina rubra</name>
    <name type="common">Hawaiian red shrimp</name>
    <dbReference type="NCBI Taxonomy" id="373956"/>
    <lineage>
        <taxon>Eukaryota</taxon>
        <taxon>Metazoa</taxon>
        <taxon>Ecdysozoa</taxon>
        <taxon>Arthropoda</taxon>
        <taxon>Crustacea</taxon>
        <taxon>Multicrustacea</taxon>
        <taxon>Malacostraca</taxon>
        <taxon>Eumalacostraca</taxon>
        <taxon>Eucarida</taxon>
        <taxon>Decapoda</taxon>
        <taxon>Pleocyemata</taxon>
        <taxon>Caridea</taxon>
        <taxon>Atyoidea</taxon>
        <taxon>Atyidae</taxon>
        <taxon>Halocaridina</taxon>
    </lineage>
</organism>
<proteinExistence type="predicted"/>
<dbReference type="SUPFAM" id="SSF82895">
    <property type="entry name" value="TSP-1 type 1 repeat"/>
    <property type="match status" value="1"/>
</dbReference>
<dbReference type="AlphaFoldDB" id="A0AAN8X4J5"/>
<dbReference type="PROSITE" id="PS50092">
    <property type="entry name" value="TSP1"/>
    <property type="match status" value="1"/>
</dbReference>
<accession>A0AAN8X4J5</accession>
<dbReference type="Proteomes" id="UP001381693">
    <property type="component" value="Unassembled WGS sequence"/>
</dbReference>
<gene>
    <name evidence="1" type="ORF">SK128_001695</name>
</gene>
<comment type="caution">
    <text evidence="1">The sequence shown here is derived from an EMBL/GenBank/DDBJ whole genome shotgun (WGS) entry which is preliminary data.</text>
</comment>
<dbReference type="EMBL" id="JAXCGZ010009677">
    <property type="protein sequence ID" value="KAK7076412.1"/>
    <property type="molecule type" value="Genomic_DNA"/>
</dbReference>
<dbReference type="Pfam" id="PF19030">
    <property type="entry name" value="TSP1_ADAMTS"/>
    <property type="match status" value="1"/>
</dbReference>